<dbReference type="AlphaFoldDB" id="A0A560CX30"/>
<evidence type="ECO:0000313" key="2">
    <source>
        <dbReference type="Proteomes" id="UP000319949"/>
    </source>
</evidence>
<dbReference type="RefSeq" id="WP_145670224.1">
    <property type="nucleotide sequence ID" value="NZ_VITK01000020.1"/>
</dbReference>
<proteinExistence type="predicted"/>
<reference evidence="1 2" key="1">
    <citation type="submission" date="2019-06" db="EMBL/GenBank/DDBJ databases">
        <title>Genomic Encyclopedia of Type Strains, Phase IV (KMG-V): Genome sequencing to study the core and pangenomes of soil and plant-associated prokaryotes.</title>
        <authorList>
            <person name="Whitman W."/>
        </authorList>
    </citation>
    <scope>NUCLEOTIDE SEQUENCE [LARGE SCALE GENOMIC DNA]</scope>
    <source>
        <strain evidence="1 2">BR 510</strain>
    </source>
</reference>
<comment type="caution">
    <text evidence="1">The sequence shown here is derived from an EMBL/GenBank/DDBJ whole genome shotgun (WGS) entry which is preliminary data.</text>
</comment>
<dbReference type="Proteomes" id="UP000319949">
    <property type="component" value="Unassembled WGS sequence"/>
</dbReference>
<dbReference type="EMBL" id="VITK01000020">
    <property type="protein sequence ID" value="TWA89391.1"/>
    <property type="molecule type" value="Genomic_DNA"/>
</dbReference>
<accession>A0A560CX30</accession>
<organism evidence="1 2">
    <name type="scientific">Bradyrhizobium stylosanthis</name>
    <dbReference type="NCBI Taxonomy" id="1803665"/>
    <lineage>
        <taxon>Bacteria</taxon>
        <taxon>Pseudomonadati</taxon>
        <taxon>Pseudomonadota</taxon>
        <taxon>Alphaproteobacteria</taxon>
        <taxon>Hyphomicrobiales</taxon>
        <taxon>Nitrobacteraceae</taxon>
        <taxon>Bradyrhizobium</taxon>
    </lineage>
</organism>
<name>A0A560CX30_9BRAD</name>
<keyword evidence="2" id="KW-1185">Reference proteome</keyword>
<dbReference type="OrthoDB" id="7056217at2"/>
<protein>
    <submittedName>
        <fullName evidence="1">Uncharacterized protein</fullName>
    </submittedName>
</protein>
<evidence type="ECO:0000313" key="1">
    <source>
        <dbReference type="EMBL" id="TWA89391.1"/>
    </source>
</evidence>
<gene>
    <name evidence="1" type="ORF">FBZ96_1205</name>
</gene>
<sequence>MLADDSKPIRLARQAGLPYTRPLPEWRRQEGPDERDIEIVELKREIGAHPILTLSLADVGEQNRLLIEDNPKAAEDACRKAFAEAAVESEPQTSREALIKRYGLYSPGPYDLAVHLRGVSGLEESQLQGYENDYRRFVNKSQEIAKTLHVMLSAFGFTRHIDISAGNAGDRLQKKFLLRRRSKVPSDSNQQT</sequence>